<organism evidence="1 2">
    <name type="scientific">Metamycoplasma arthritidis (strain 158L3-1)</name>
    <name type="common">Mycoplasma arthritidis</name>
    <dbReference type="NCBI Taxonomy" id="243272"/>
    <lineage>
        <taxon>Bacteria</taxon>
        <taxon>Bacillati</taxon>
        <taxon>Mycoplasmatota</taxon>
        <taxon>Mycoplasmoidales</taxon>
        <taxon>Metamycoplasmataceae</taxon>
        <taxon>Metamycoplasma</taxon>
    </lineage>
</organism>
<dbReference type="Pfam" id="PF10896">
    <property type="entry name" value="DUF2714"/>
    <property type="match status" value="1"/>
</dbReference>
<evidence type="ECO:0000313" key="2">
    <source>
        <dbReference type="Proteomes" id="UP000008812"/>
    </source>
</evidence>
<evidence type="ECO:0008006" key="3">
    <source>
        <dbReference type="Google" id="ProtNLM"/>
    </source>
</evidence>
<accession>B3PMA5</accession>
<dbReference type="KEGG" id="mat:MARTH_orf251"/>
<dbReference type="AlphaFoldDB" id="B3PMA5"/>
<dbReference type="HOGENOM" id="CLU_119972_0_0_14"/>
<dbReference type="Proteomes" id="UP000008812">
    <property type="component" value="Chromosome"/>
</dbReference>
<dbReference type="RefSeq" id="WP_012498114.1">
    <property type="nucleotide sequence ID" value="NC_011025.1"/>
</dbReference>
<gene>
    <name evidence="1" type="ordered locus">MARTH_orf251</name>
</gene>
<dbReference type="STRING" id="243272.MARTH_orf251"/>
<name>B3PMA5_META1</name>
<protein>
    <recommendedName>
        <fullName evidence="3">DUF2714 domain-containing protein</fullName>
    </recommendedName>
</protein>
<keyword evidence="2" id="KW-1185">Reference proteome</keyword>
<dbReference type="eggNOG" id="ENOG5030MSY">
    <property type="taxonomic scope" value="Bacteria"/>
</dbReference>
<dbReference type="EMBL" id="CP001047">
    <property type="protein sequence ID" value="ACF07157.1"/>
    <property type="molecule type" value="Genomic_DNA"/>
</dbReference>
<sequence length="169" mass="19782">MKRNKEQEQQLFDAYQAYNDARAEDSFIKYDKLIASVLLKNNISFNSEIYIKFVEKMTMAINKHYDLLFRDFVITFNVNGRFGNDLLVPMIANFESSNNEAINFREALTNDTKASQFLYDLNNEIARLLNQKSYVEIFPNIILYISPNTEHLKLLFSRETVSKLVTPEV</sequence>
<evidence type="ECO:0000313" key="1">
    <source>
        <dbReference type="EMBL" id="ACF07157.1"/>
    </source>
</evidence>
<proteinExistence type="predicted"/>
<dbReference type="InterPro" id="IPR021222">
    <property type="entry name" value="DUF2714"/>
</dbReference>
<reference evidence="1 2" key="1">
    <citation type="journal article" date="2008" name="Infect. Immun.">
        <title>Genome of Mycoplasma arthritidis.</title>
        <authorList>
            <person name="Dybvig K."/>
            <person name="Zuhua C."/>
            <person name="Lao P."/>
            <person name="Jordan D.S."/>
            <person name="French C.T."/>
            <person name="Tu A.H."/>
            <person name="Loraine A.E."/>
        </authorList>
    </citation>
    <scope>NUCLEOTIDE SEQUENCE [LARGE SCALE GENOMIC DNA]</scope>
    <source>
        <strain evidence="1 2">158L3-1</strain>
    </source>
</reference>